<sequence>MEEDIKTRSQLLAELNELRTRNLQLEDALRQRPSNQADKAATVRQEPGSTQYRLHLEQLLSKRTRELAASNRRLERAIADRKRIENRTRAGNSLLKLLTEAGSLQEYLDRAVLLLRTWSGCRCAGIRLFDDAARPCASYLGFKKKSPESENPFLLDHDHPVYARDIVDRDKSQDLPYLTRQGSFLCSDTAATTAPDDDRVSTRLISECVRSGFASVAVIPIRHAERVAGAILLADRRPWRVAAHAVELIESNTHFIADAVHRFQTRDELRFKYDTQEVIGAILGLSLQDIPLEEFLAHSLNKVLFSPSPSLGFQPQGAIFVVGEDRQTLVMKARIGIPDRVTANCAQVPFGKCLCGQTAVDGTFRYFECVKGTNGSPHETARPHGHYCVPILFSDQTLGVMNLTLKAGHPHDRREEEFLLAVANVIAGILQRKQVEKELQLHTQRLEQSNRNLQDFAFVASHDLQEPLRKIQTFGERLRSKYADVLSDTAINYLERMQNAAARMQRLIDALLTFSRVTATSGRHEMTDLRDVIGSVLSDLELCIEQAGGRVEVGFLPVVMADADQMCQLFQNLIGNALKFQAEGSPRIGIRSHWFADGPSDEPADSPGWYRIFVEDNGIGFDEADLERIFAPFQRLHGREAFEGTGMGLAICKKIVESHGGEITARSTPGNGATFIVTLPAGRTAIAGCVQDGCIGPEGI</sequence>
<dbReference type="KEGG" id="sfu:Sfum_0668"/>
<dbReference type="InterPro" id="IPR005467">
    <property type="entry name" value="His_kinase_dom"/>
</dbReference>
<evidence type="ECO:0000259" key="7">
    <source>
        <dbReference type="PROSITE" id="PS50109"/>
    </source>
</evidence>
<dbReference type="SUPFAM" id="SSF55781">
    <property type="entry name" value="GAF domain-like"/>
    <property type="match status" value="2"/>
</dbReference>
<dbReference type="EMBL" id="CP000478">
    <property type="protein sequence ID" value="ABK16367.1"/>
    <property type="molecule type" value="Genomic_DNA"/>
</dbReference>
<dbReference type="InterPro" id="IPR036890">
    <property type="entry name" value="HATPase_C_sf"/>
</dbReference>
<dbReference type="AlphaFoldDB" id="A0LG15"/>
<keyword evidence="5 8" id="KW-0418">Kinase</keyword>
<evidence type="ECO:0000256" key="2">
    <source>
        <dbReference type="ARBA" id="ARBA00012438"/>
    </source>
</evidence>
<dbReference type="Gene3D" id="3.30.565.10">
    <property type="entry name" value="Histidine kinase-like ATPase, C-terminal domain"/>
    <property type="match status" value="1"/>
</dbReference>
<dbReference type="CDD" id="cd00082">
    <property type="entry name" value="HisKA"/>
    <property type="match status" value="1"/>
</dbReference>
<evidence type="ECO:0000256" key="4">
    <source>
        <dbReference type="ARBA" id="ARBA00022679"/>
    </source>
</evidence>
<dbReference type="STRING" id="335543.Sfum_0668"/>
<dbReference type="InterPro" id="IPR004358">
    <property type="entry name" value="Sig_transdc_His_kin-like_C"/>
</dbReference>
<feature type="domain" description="Histidine kinase" evidence="7">
    <location>
        <begin position="459"/>
        <end position="683"/>
    </location>
</feature>
<dbReference type="InterPro" id="IPR052162">
    <property type="entry name" value="Sensor_kinase/Photoreceptor"/>
</dbReference>
<keyword evidence="9" id="KW-1185">Reference proteome</keyword>
<dbReference type="PANTHER" id="PTHR43304:SF1">
    <property type="entry name" value="PAC DOMAIN-CONTAINING PROTEIN"/>
    <property type="match status" value="1"/>
</dbReference>
<dbReference type="PROSITE" id="PS50109">
    <property type="entry name" value="HIS_KIN"/>
    <property type="match status" value="1"/>
</dbReference>
<keyword evidence="4" id="KW-0808">Transferase</keyword>
<dbReference type="SUPFAM" id="SSF47384">
    <property type="entry name" value="Homodimeric domain of signal transducing histidine kinase"/>
    <property type="match status" value="1"/>
</dbReference>
<reference evidence="8 9" key="1">
    <citation type="submission" date="2006-10" db="EMBL/GenBank/DDBJ databases">
        <title>Complete sequence of Syntrophobacter fumaroxidans MPOB.</title>
        <authorList>
            <consortium name="US DOE Joint Genome Institute"/>
            <person name="Copeland A."/>
            <person name="Lucas S."/>
            <person name="Lapidus A."/>
            <person name="Barry K."/>
            <person name="Detter J.C."/>
            <person name="Glavina del Rio T."/>
            <person name="Hammon N."/>
            <person name="Israni S."/>
            <person name="Pitluck S."/>
            <person name="Goltsman E.G."/>
            <person name="Martinez M."/>
            <person name="Schmutz J."/>
            <person name="Larimer F."/>
            <person name="Land M."/>
            <person name="Hauser L."/>
            <person name="Kyrpides N."/>
            <person name="Kim E."/>
            <person name="Boone D.R."/>
            <person name="Brockman F."/>
            <person name="Culley D."/>
            <person name="Ferry J."/>
            <person name="Gunsalus R."/>
            <person name="McInerney M.J."/>
            <person name="Morrison M."/>
            <person name="Plugge C."/>
            <person name="Rohlin L."/>
            <person name="Scholten J."/>
            <person name="Sieber J."/>
            <person name="Stams A.J.M."/>
            <person name="Worm P."/>
            <person name="Henstra A.M."/>
            <person name="Richardson P."/>
        </authorList>
    </citation>
    <scope>NUCLEOTIDE SEQUENCE [LARGE SCALE GENOMIC DNA]</scope>
    <source>
        <strain evidence="9">DSM 10017 / MPOB</strain>
    </source>
</reference>
<evidence type="ECO:0000256" key="5">
    <source>
        <dbReference type="ARBA" id="ARBA00022777"/>
    </source>
</evidence>
<evidence type="ECO:0000313" key="8">
    <source>
        <dbReference type="EMBL" id="ABK16367.1"/>
    </source>
</evidence>
<proteinExistence type="predicted"/>
<dbReference type="SMART" id="SM00387">
    <property type="entry name" value="HATPase_c"/>
    <property type="match status" value="1"/>
</dbReference>
<dbReference type="HOGENOM" id="CLU_438525_0_0_7"/>
<dbReference type="InParanoid" id="A0LG15"/>
<dbReference type="InterPro" id="IPR003594">
    <property type="entry name" value="HATPase_dom"/>
</dbReference>
<evidence type="ECO:0000313" key="9">
    <source>
        <dbReference type="Proteomes" id="UP000001784"/>
    </source>
</evidence>
<dbReference type="Pfam" id="PF00512">
    <property type="entry name" value="HisKA"/>
    <property type="match status" value="1"/>
</dbReference>
<evidence type="ECO:0000256" key="1">
    <source>
        <dbReference type="ARBA" id="ARBA00000085"/>
    </source>
</evidence>
<dbReference type="eggNOG" id="COG4251">
    <property type="taxonomic scope" value="Bacteria"/>
</dbReference>
<keyword evidence="3" id="KW-0597">Phosphoprotein</keyword>
<dbReference type="InterPro" id="IPR029016">
    <property type="entry name" value="GAF-like_dom_sf"/>
</dbReference>
<dbReference type="InterPro" id="IPR003661">
    <property type="entry name" value="HisK_dim/P_dom"/>
</dbReference>
<gene>
    <name evidence="8" type="ordered locus">Sfum_0668</name>
</gene>
<dbReference type="eggNOG" id="COG2203">
    <property type="taxonomic scope" value="Bacteria"/>
</dbReference>
<dbReference type="Pfam" id="PF02518">
    <property type="entry name" value="HATPase_c"/>
    <property type="match status" value="1"/>
</dbReference>
<dbReference type="Gene3D" id="3.30.450.40">
    <property type="match status" value="2"/>
</dbReference>
<name>A0LG15_SYNFM</name>
<dbReference type="GO" id="GO:0000155">
    <property type="term" value="F:phosphorelay sensor kinase activity"/>
    <property type="evidence" value="ECO:0007669"/>
    <property type="project" value="InterPro"/>
</dbReference>
<dbReference type="SMART" id="SM00388">
    <property type="entry name" value="HisKA"/>
    <property type="match status" value="1"/>
</dbReference>
<accession>A0LG15</accession>
<keyword evidence="6" id="KW-0175">Coiled coil</keyword>
<dbReference type="EC" id="2.7.13.3" evidence="2"/>
<organism evidence="8 9">
    <name type="scientific">Syntrophobacter fumaroxidans (strain DSM 10017 / MPOB)</name>
    <dbReference type="NCBI Taxonomy" id="335543"/>
    <lineage>
        <taxon>Bacteria</taxon>
        <taxon>Pseudomonadati</taxon>
        <taxon>Thermodesulfobacteriota</taxon>
        <taxon>Syntrophobacteria</taxon>
        <taxon>Syntrophobacterales</taxon>
        <taxon>Syntrophobacteraceae</taxon>
        <taxon>Syntrophobacter</taxon>
    </lineage>
</organism>
<dbReference type="PRINTS" id="PR00344">
    <property type="entry name" value="BCTRLSENSOR"/>
</dbReference>
<dbReference type="RefSeq" id="WP_011697540.1">
    <property type="nucleotide sequence ID" value="NC_008554.1"/>
</dbReference>
<evidence type="ECO:0000256" key="3">
    <source>
        <dbReference type="ARBA" id="ARBA00022553"/>
    </source>
</evidence>
<protein>
    <recommendedName>
        <fullName evidence="2">histidine kinase</fullName>
        <ecNumber evidence="2">2.7.13.3</ecNumber>
    </recommendedName>
</protein>
<dbReference type="Gene3D" id="1.10.287.130">
    <property type="match status" value="1"/>
</dbReference>
<dbReference type="InterPro" id="IPR036097">
    <property type="entry name" value="HisK_dim/P_sf"/>
</dbReference>
<dbReference type="FunFam" id="3.30.565.10:FF:000006">
    <property type="entry name" value="Sensor histidine kinase WalK"/>
    <property type="match status" value="1"/>
</dbReference>
<feature type="coiled-coil region" evidence="6">
    <location>
        <begin position="1"/>
        <end position="28"/>
    </location>
</feature>
<comment type="catalytic activity">
    <reaction evidence="1">
        <text>ATP + protein L-histidine = ADP + protein N-phospho-L-histidine.</text>
        <dbReference type="EC" id="2.7.13.3"/>
    </reaction>
</comment>
<dbReference type="PANTHER" id="PTHR43304">
    <property type="entry name" value="PHYTOCHROME-LIKE PROTEIN CPH1"/>
    <property type="match status" value="1"/>
</dbReference>
<evidence type="ECO:0000256" key="6">
    <source>
        <dbReference type="SAM" id="Coils"/>
    </source>
</evidence>
<dbReference type="Proteomes" id="UP000001784">
    <property type="component" value="Chromosome"/>
</dbReference>
<dbReference type="SUPFAM" id="SSF55874">
    <property type="entry name" value="ATPase domain of HSP90 chaperone/DNA topoisomerase II/histidine kinase"/>
    <property type="match status" value="1"/>
</dbReference>